<gene>
    <name evidence="2" type="ORF">FCALED_LOCUS1300</name>
</gene>
<dbReference type="Proteomes" id="UP000789570">
    <property type="component" value="Unassembled WGS sequence"/>
</dbReference>
<evidence type="ECO:0000313" key="3">
    <source>
        <dbReference type="Proteomes" id="UP000789570"/>
    </source>
</evidence>
<proteinExistence type="predicted"/>
<sequence>MVDIDFIYNISLNKLHNFQTTRGESDGLRKLVLLNNFVFKKFGPSEQEPLEWSEEDIKKDEQSWLDACLDGLDEEEEGYVYVNRPLECHQPSSSSTEIDRFDVPQIYEVQHGCEMECEELPHEEQISNGDNAMDDIIISHDDLHLPFFDPGGGHDSTTRMEEEAPIKNTSENLTCEKGFHPYWKDNSIIAHHPTSFTRSPRFRPYLDLSTHSFGIPKIFHRYRLGQCDEISSPQRAVLDLIQPDYLYQSPEFYEASLKRSKDDLDILYSLNARDLDQGGLMDIISMLEYYGGKNREKKSNSSENNDIWFVDNNSDQ</sequence>
<organism evidence="2 3">
    <name type="scientific">Funneliformis caledonium</name>
    <dbReference type="NCBI Taxonomy" id="1117310"/>
    <lineage>
        <taxon>Eukaryota</taxon>
        <taxon>Fungi</taxon>
        <taxon>Fungi incertae sedis</taxon>
        <taxon>Mucoromycota</taxon>
        <taxon>Glomeromycotina</taxon>
        <taxon>Glomeromycetes</taxon>
        <taxon>Glomerales</taxon>
        <taxon>Glomeraceae</taxon>
        <taxon>Funneliformis</taxon>
    </lineage>
</organism>
<reference evidence="2" key="1">
    <citation type="submission" date="2021-06" db="EMBL/GenBank/DDBJ databases">
        <authorList>
            <person name="Kallberg Y."/>
            <person name="Tangrot J."/>
            <person name="Rosling A."/>
        </authorList>
    </citation>
    <scope>NUCLEOTIDE SEQUENCE</scope>
    <source>
        <strain evidence="2">UK204</strain>
    </source>
</reference>
<evidence type="ECO:0000313" key="2">
    <source>
        <dbReference type="EMBL" id="CAG8452206.1"/>
    </source>
</evidence>
<name>A0A9N8VJ31_9GLOM</name>
<dbReference type="OrthoDB" id="2372098at2759"/>
<evidence type="ECO:0000256" key="1">
    <source>
        <dbReference type="SAM" id="MobiDB-lite"/>
    </source>
</evidence>
<dbReference type="EMBL" id="CAJVPQ010000159">
    <property type="protein sequence ID" value="CAG8452206.1"/>
    <property type="molecule type" value="Genomic_DNA"/>
</dbReference>
<protein>
    <submittedName>
        <fullName evidence="2">866_t:CDS:1</fullName>
    </submittedName>
</protein>
<keyword evidence="3" id="KW-1185">Reference proteome</keyword>
<comment type="caution">
    <text evidence="2">The sequence shown here is derived from an EMBL/GenBank/DDBJ whole genome shotgun (WGS) entry which is preliminary data.</text>
</comment>
<dbReference type="AlphaFoldDB" id="A0A9N8VJ31"/>
<accession>A0A9N8VJ31</accession>
<feature type="region of interest" description="Disordered" evidence="1">
    <location>
        <begin position="294"/>
        <end position="316"/>
    </location>
</feature>